<organism evidence="1 2">
    <name type="scientific">Candidatus Nomurabacteria bacterium GW2011_GWB1_47_6</name>
    <dbReference type="NCBI Taxonomy" id="1618749"/>
    <lineage>
        <taxon>Bacteria</taxon>
        <taxon>Candidatus Nomuraibacteriota</taxon>
    </lineage>
</organism>
<name>A0A0G1VZ11_9BACT</name>
<evidence type="ECO:0000313" key="2">
    <source>
        <dbReference type="Proteomes" id="UP000034879"/>
    </source>
</evidence>
<comment type="caution">
    <text evidence="1">The sequence shown here is derived from an EMBL/GenBank/DDBJ whole genome shotgun (WGS) entry which is preliminary data.</text>
</comment>
<accession>A0A0G1VZ11</accession>
<reference evidence="1 2" key="1">
    <citation type="journal article" date="2015" name="Nature">
        <title>rRNA introns, odd ribosomes, and small enigmatic genomes across a large radiation of phyla.</title>
        <authorList>
            <person name="Brown C.T."/>
            <person name="Hug L.A."/>
            <person name="Thomas B.C."/>
            <person name="Sharon I."/>
            <person name="Castelle C.J."/>
            <person name="Singh A."/>
            <person name="Wilkins M.J."/>
            <person name="Williams K.H."/>
            <person name="Banfield J.F."/>
        </authorList>
    </citation>
    <scope>NUCLEOTIDE SEQUENCE [LARGE SCALE GENOMIC DNA]</scope>
</reference>
<proteinExistence type="predicted"/>
<dbReference type="AlphaFoldDB" id="A0A0G1VZ11"/>
<dbReference type="EMBL" id="LCOJ01000016">
    <property type="protein sequence ID" value="KKU75325.1"/>
    <property type="molecule type" value="Genomic_DNA"/>
</dbReference>
<dbReference type="Proteomes" id="UP000034879">
    <property type="component" value="Unassembled WGS sequence"/>
</dbReference>
<gene>
    <name evidence="1" type="ORF">UY01_C0016G0015</name>
</gene>
<evidence type="ECO:0000313" key="1">
    <source>
        <dbReference type="EMBL" id="KKU75325.1"/>
    </source>
</evidence>
<sequence length="98" mass="11284">MSILGFLVLAAIVILVLSYFNISIKTVVESPAGQENIEYVKGGSKSLWDEYLEEPVSYLWNDIWVKLFWRPFVDNMERLRDGRPTDIDKAGANLQINY</sequence>
<protein>
    <submittedName>
        <fullName evidence="1">Uncharacterized protein</fullName>
    </submittedName>
</protein>